<dbReference type="EMBL" id="CAADRA010000003">
    <property type="protein sequence ID" value="VFT77313.1"/>
    <property type="molecule type" value="Genomic_DNA"/>
</dbReference>
<gene>
    <name evidence="3" type="primary">Aste57867_87</name>
    <name evidence="2" type="ORF">As57867_000087</name>
    <name evidence="3" type="ORF">ASTE57867_87</name>
</gene>
<accession>A0A485K1Q5</accession>
<feature type="transmembrane region" description="Helical" evidence="1">
    <location>
        <begin position="120"/>
        <end position="140"/>
    </location>
</feature>
<dbReference type="Proteomes" id="UP000332933">
    <property type="component" value="Unassembled WGS sequence"/>
</dbReference>
<evidence type="ECO:0000313" key="2">
    <source>
        <dbReference type="EMBL" id="KAF0720745.1"/>
    </source>
</evidence>
<sequence>MNDLVAIEIMQYASVDDTPMILFQPTLDCGDPHWSFYGWLHIVEWLQGSRKVISFQGDSTTWELHMPKIRFKSIPTPFHLEFHMRFGFFYVLYMCHCWLCVDVAFANVLYERGQFCGRNLYFFSPVVGLVWIGRPLHLLPGLTAMTMLRSAIIQLVLVDGFTRLLAVKR</sequence>
<feature type="transmembrane region" description="Helical" evidence="1">
    <location>
        <begin position="146"/>
        <end position="166"/>
    </location>
</feature>
<keyword evidence="1" id="KW-0812">Transmembrane</keyword>
<protein>
    <submittedName>
        <fullName evidence="3">Aste57867_87 protein</fullName>
    </submittedName>
</protein>
<keyword evidence="1" id="KW-0472">Membrane</keyword>
<proteinExistence type="predicted"/>
<evidence type="ECO:0000313" key="4">
    <source>
        <dbReference type="Proteomes" id="UP000332933"/>
    </source>
</evidence>
<keyword evidence="4" id="KW-1185">Reference proteome</keyword>
<reference evidence="2" key="2">
    <citation type="submission" date="2019-06" db="EMBL/GenBank/DDBJ databases">
        <title>Genomics analysis of Aphanomyces spp. identifies a new class of oomycete effector associated with host adaptation.</title>
        <authorList>
            <person name="Gaulin E."/>
        </authorList>
    </citation>
    <scope>NUCLEOTIDE SEQUENCE</scope>
    <source>
        <strain evidence="2">CBS 578.67</strain>
    </source>
</reference>
<dbReference type="AlphaFoldDB" id="A0A485K1Q5"/>
<organism evidence="3 4">
    <name type="scientific">Aphanomyces stellatus</name>
    <dbReference type="NCBI Taxonomy" id="120398"/>
    <lineage>
        <taxon>Eukaryota</taxon>
        <taxon>Sar</taxon>
        <taxon>Stramenopiles</taxon>
        <taxon>Oomycota</taxon>
        <taxon>Saprolegniomycetes</taxon>
        <taxon>Saprolegniales</taxon>
        <taxon>Verrucalvaceae</taxon>
        <taxon>Aphanomyces</taxon>
    </lineage>
</organism>
<dbReference type="EMBL" id="VJMH01000003">
    <property type="protein sequence ID" value="KAF0720745.1"/>
    <property type="molecule type" value="Genomic_DNA"/>
</dbReference>
<feature type="transmembrane region" description="Helical" evidence="1">
    <location>
        <begin position="87"/>
        <end position="108"/>
    </location>
</feature>
<evidence type="ECO:0000256" key="1">
    <source>
        <dbReference type="SAM" id="Phobius"/>
    </source>
</evidence>
<keyword evidence="1" id="KW-1133">Transmembrane helix</keyword>
<reference evidence="3 4" key="1">
    <citation type="submission" date="2019-03" db="EMBL/GenBank/DDBJ databases">
        <authorList>
            <person name="Gaulin E."/>
            <person name="Dumas B."/>
        </authorList>
    </citation>
    <scope>NUCLEOTIDE SEQUENCE [LARGE SCALE GENOMIC DNA]</scope>
    <source>
        <strain evidence="3">CBS 568.67</strain>
    </source>
</reference>
<name>A0A485K1Q5_9STRA</name>
<evidence type="ECO:0000313" key="3">
    <source>
        <dbReference type="EMBL" id="VFT77313.1"/>
    </source>
</evidence>